<dbReference type="EMBL" id="FQUR01000016">
    <property type="protein sequence ID" value="SHF16052.1"/>
    <property type="molecule type" value="Genomic_DNA"/>
</dbReference>
<protein>
    <submittedName>
        <fullName evidence="5">Transcriptional regulator containing an AAA-type ATPase domain and a DNA-binding domain</fullName>
    </submittedName>
</protein>
<keyword evidence="2" id="KW-0067">ATP-binding</keyword>
<proteinExistence type="predicted"/>
<name>A0A1M4ZE43_9THEO</name>
<keyword evidence="3 5" id="KW-0238">DNA-binding</keyword>
<evidence type="ECO:0000256" key="2">
    <source>
        <dbReference type="ARBA" id="ARBA00022840"/>
    </source>
</evidence>
<evidence type="ECO:0000313" key="6">
    <source>
        <dbReference type="Proteomes" id="UP000184127"/>
    </source>
</evidence>
<gene>
    <name evidence="5" type="ORF">SAMN02745195_01968</name>
</gene>
<dbReference type="Gene3D" id="3.40.50.300">
    <property type="entry name" value="P-loop containing nucleotide triphosphate hydrolases"/>
    <property type="match status" value="1"/>
</dbReference>
<dbReference type="CDD" id="cd00009">
    <property type="entry name" value="AAA"/>
    <property type="match status" value="1"/>
</dbReference>
<dbReference type="GO" id="GO:0003677">
    <property type="term" value="F:DNA binding"/>
    <property type="evidence" value="ECO:0007669"/>
    <property type="project" value="UniProtKB-KW"/>
</dbReference>
<evidence type="ECO:0000256" key="1">
    <source>
        <dbReference type="ARBA" id="ARBA00022741"/>
    </source>
</evidence>
<dbReference type="GO" id="GO:0006355">
    <property type="term" value="P:regulation of DNA-templated transcription"/>
    <property type="evidence" value="ECO:0007669"/>
    <property type="project" value="InterPro"/>
</dbReference>
<dbReference type="InterPro" id="IPR027417">
    <property type="entry name" value="P-loop_NTPase"/>
</dbReference>
<dbReference type="PROSITE" id="PS00676">
    <property type="entry name" value="SIGMA54_INTERACT_2"/>
    <property type="match status" value="1"/>
</dbReference>
<dbReference type="GO" id="GO:0005524">
    <property type="term" value="F:ATP binding"/>
    <property type="evidence" value="ECO:0007669"/>
    <property type="project" value="UniProtKB-KW"/>
</dbReference>
<reference evidence="6" key="1">
    <citation type="submission" date="2016-11" db="EMBL/GenBank/DDBJ databases">
        <authorList>
            <person name="Varghese N."/>
            <person name="Submissions S."/>
        </authorList>
    </citation>
    <scope>NUCLEOTIDE SEQUENCE [LARGE SCALE GENOMIC DNA]</scope>
    <source>
        <strain evidence="6">DSM 18761</strain>
    </source>
</reference>
<organism evidence="5 6">
    <name type="scientific">Thermoanaerobacter uzonensis DSM 18761</name>
    <dbReference type="NCBI Taxonomy" id="1123369"/>
    <lineage>
        <taxon>Bacteria</taxon>
        <taxon>Bacillati</taxon>
        <taxon>Bacillota</taxon>
        <taxon>Clostridia</taxon>
        <taxon>Thermoanaerobacterales</taxon>
        <taxon>Thermoanaerobacteraceae</taxon>
        <taxon>Thermoanaerobacter</taxon>
    </lineage>
</organism>
<dbReference type="InterPro" id="IPR003593">
    <property type="entry name" value="AAA+_ATPase"/>
</dbReference>
<dbReference type="AlphaFoldDB" id="A0A1M4ZE43"/>
<evidence type="ECO:0000313" key="5">
    <source>
        <dbReference type="EMBL" id="SHF16052.1"/>
    </source>
</evidence>
<keyword evidence="1" id="KW-0547">Nucleotide-binding</keyword>
<dbReference type="InterPro" id="IPR002078">
    <property type="entry name" value="Sigma_54_int"/>
</dbReference>
<dbReference type="SUPFAM" id="SSF46785">
    <property type="entry name" value="Winged helix' DNA-binding domain"/>
    <property type="match status" value="1"/>
</dbReference>
<evidence type="ECO:0000256" key="3">
    <source>
        <dbReference type="ARBA" id="ARBA00023125"/>
    </source>
</evidence>
<dbReference type="Pfam" id="PF00158">
    <property type="entry name" value="Sigma54_activat"/>
    <property type="match status" value="1"/>
</dbReference>
<dbReference type="SUPFAM" id="SSF52540">
    <property type="entry name" value="P-loop containing nucleoside triphosphate hydrolases"/>
    <property type="match status" value="1"/>
</dbReference>
<sequence>MFYMTNKEKIYNIIVEKSKEFDIQNFLISRKGGITTEEVAQLLKMARPNVSFILNHLVREGKIVKIISKPVYYIEKDRLAYFLGNKVKEEMLLKDLIDFLHLRKGKECAFENIIGHDGSLKGQIEQAKAAVLYPPYGLHTLIIGPPGSGKSFFAEMMYKFSLQNGRVGPLEVLNCADYYNNPQLLMSHLFGHVKGAYTGADVDKIGLVEKADKGILFLDEVHRLPPEGQEMLFYLIDKGVYKRLGDTVERRANLMIIAATTEKPGSFLLKTFMRRIPVVIQLPSFEERPLEEKIEMIIYLFKEEAKRLNLNIVVHPEVISLLLSLQYEGNIGELKSLLQLICSKAFLMNYGTNRNFLKIDLTLLPQNYLKLGLNDRVVFDKFLIISPEKEKKIDRYDFYEFIAMKYHELKERGIKGMLLEKGIIDCINNFLESILEDNFRKNGNFP</sequence>
<dbReference type="InterPro" id="IPR025943">
    <property type="entry name" value="Sigma_54_int_dom_ATP-bd_2"/>
</dbReference>
<feature type="domain" description="Sigma-54 factor interaction" evidence="4">
    <location>
        <begin position="113"/>
        <end position="343"/>
    </location>
</feature>
<dbReference type="PANTHER" id="PTHR32071">
    <property type="entry name" value="TRANSCRIPTIONAL REGULATORY PROTEIN"/>
    <property type="match status" value="1"/>
</dbReference>
<evidence type="ECO:0000259" key="4">
    <source>
        <dbReference type="PROSITE" id="PS50045"/>
    </source>
</evidence>
<keyword evidence="6" id="KW-1185">Reference proteome</keyword>
<dbReference type="PANTHER" id="PTHR32071:SF90">
    <property type="entry name" value="TRANSCRIPTIONAL REGULATORY PROTEIN LEVR"/>
    <property type="match status" value="1"/>
</dbReference>
<dbReference type="PROSITE" id="PS50045">
    <property type="entry name" value="SIGMA54_INTERACT_4"/>
    <property type="match status" value="1"/>
</dbReference>
<dbReference type="InterPro" id="IPR036390">
    <property type="entry name" value="WH_DNA-bd_sf"/>
</dbReference>
<dbReference type="Proteomes" id="UP000184127">
    <property type="component" value="Unassembled WGS sequence"/>
</dbReference>
<dbReference type="SMART" id="SM00382">
    <property type="entry name" value="AAA"/>
    <property type="match status" value="1"/>
</dbReference>
<accession>A0A1M4ZE43</accession>